<keyword evidence="2" id="KW-1185">Reference proteome</keyword>
<sequence>MEKKICPICGNPYTGHPALSRTDDKTEICSDCGIRQSLQSIGISPEEQEKILSIIHRPQSNLGATLLRFRAESCLKLGRHTDSGEEK</sequence>
<protein>
    <submittedName>
        <fullName evidence="1">Uncharacterized protein</fullName>
    </submittedName>
</protein>
<gene>
    <name evidence="1" type="ORF">RUMCAL_03422</name>
</gene>
<proteinExistence type="predicted"/>
<dbReference type="AlphaFoldDB" id="U2LIZ4"/>
<dbReference type="OrthoDB" id="9808373at2"/>
<evidence type="ECO:0000313" key="2">
    <source>
        <dbReference type="Proteomes" id="UP000016662"/>
    </source>
</evidence>
<name>U2LIZ4_9FIRM</name>
<dbReference type="STRING" id="411473.RUMCAL_03422"/>
<dbReference type="eggNOG" id="ENOG5033MNT">
    <property type="taxonomic scope" value="Bacteria"/>
</dbReference>
<organism evidence="1 2">
    <name type="scientific">Ruminococcus callidus ATCC 27760</name>
    <dbReference type="NCBI Taxonomy" id="411473"/>
    <lineage>
        <taxon>Bacteria</taxon>
        <taxon>Bacillati</taxon>
        <taxon>Bacillota</taxon>
        <taxon>Clostridia</taxon>
        <taxon>Eubacteriales</taxon>
        <taxon>Oscillospiraceae</taxon>
        <taxon>Ruminococcus</taxon>
    </lineage>
</organism>
<evidence type="ECO:0000313" key="1">
    <source>
        <dbReference type="EMBL" id="ERJ87038.1"/>
    </source>
</evidence>
<dbReference type="Proteomes" id="UP000016662">
    <property type="component" value="Unassembled WGS sequence"/>
</dbReference>
<reference evidence="1 2" key="1">
    <citation type="submission" date="2013-07" db="EMBL/GenBank/DDBJ databases">
        <authorList>
            <person name="Weinstock G."/>
            <person name="Sodergren E."/>
            <person name="Wylie T."/>
            <person name="Fulton L."/>
            <person name="Fulton R."/>
            <person name="Fronick C."/>
            <person name="O'Laughlin M."/>
            <person name="Godfrey J."/>
            <person name="Miner T."/>
            <person name="Herter B."/>
            <person name="Appelbaum E."/>
            <person name="Cordes M."/>
            <person name="Lek S."/>
            <person name="Wollam A."/>
            <person name="Pepin K.H."/>
            <person name="Palsikar V.B."/>
            <person name="Mitreva M."/>
            <person name="Wilson R.K."/>
        </authorList>
    </citation>
    <scope>NUCLEOTIDE SEQUENCE [LARGE SCALE GENOMIC DNA]</scope>
    <source>
        <strain evidence="1 2">ATCC 27760</strain>
    </source>
</reference>
<comment type="caution">
    <text evidence="1">The sequence shown here is derived from an EMBL/GenBank/DDBJ whole genome shotgun (WGS) entry which is preliminary data.</text>
</comment>
<accession>U2LIZ4</accession>
<dbReference type="PATRIC" id="fig|411473.3.peg.2874"/>
<dbReference type="RefSeq" id="WP_021681732.1">
    <property type="nucleotide sequence ID" value="NZ_KI260365.1"/>
</dbReference>
<dbReference type="EMBL" id="AWVF01000456">
    <property type="protein sequence ID" value="ERJ87038.1"/>
    <property type="molecule type" value="Genomic_DNA"/>
</dbReference>
<dbReference type="HOGENOM" id="CLU_2481417_0_0_9"/>